<dbReference type="AlphaFoldDB" id="A0A8J3K021"/>
<dbReference type="Pfam" id="PF00583">
    <property type="entry name" value="Acetyltransf_1"/>
    <property type="match status" value="1"/>
</dbReference>
<accession>A0A8J3K021</accession>
<dbReference type="RefSeq" id="WP_239120622.1">
    <property type="nucleotide sequence ID" value="NZ_BAAALB010000009.1"/>
</dbReference>
<dbReference type="SUPFAM" id="SSF55729">
    <property type="entry name" value="Acyl-CoA N-acyltransferases (Nat)"/>
    <property type="match status" value="1"/>
</dbReference>
<proteinExistence type="predicted"/>
<organism evidence="2 3">
    <name type="scientific">Catellatospora chokoriensis</name>
    <dbReference type="NCBI Taxonomy" id="310353"/>
    <lineage>
        <taxon>Bacteria</taxon>
        <taxon>Bacillati</taxon>
        <taxon>Actinomycetota</taxon>
        <taxon>Actinomycetes</taxon>
        <taxon>Micromonosporales</taxon>
        <taxon>Micromonosporaceae</taxon>
        <taxon>Catellatospora</taxon>
    </lineage>
</organism>
<comment type="caution">
    <text evidence="2">The sequence shown here is derived from an EMBL/GenBank/DDBJ whole genome shotgun (WGS) entry which is preliminary data.</text>
</comment>
<keyword evidence="3" id="KW-1185">Reference proteome</keyword>
<dbReference type="Proteomes" id="UP000619293">
    <property type="component" value="Unassembled WGS sequence"/>
</dbReference>
<evidence type="ECO:0000259" key="1">
    <source>
        <dbReference type="PROSITE" id="PS51186"/>
    </source>
</evidence>
<dbReference type="EMBL" id="BONG01000021">
    <property type="protein sequence ID" value="GIF90188.1"/>
    <property type="molecule type" value="Genomic_DNA"/>
</dbReference>
<dbReference type="CDD" id="cd04301">
    <property type="entry name" value="NAT_SF"/>
    <property type="match status" value="1"/>
</dbReference>
<gene>
    <name evidence="2" type="ORF">Cch02nite_36320</name>
</gene>
<dbReference type="InterPro" id="IPR016181">
    <property type="entry name" value="Acyl_CoA_acyltransferase"/>
</dbReference>
<sequence length="175" mass="18519">MPDPTPPAIRRGGTDDVATVLALMDRATEWLVSIGRADQWGTEPHSTNPRRIAQIEGFARGGGLWIAEAGGTAVGALSVGEALPYVAPADEPELYVQLLISDRSSPVRGVGAALLAHARGLAASSGVGLLRLDCFAGGEGALVRYYERQGFTRGEAFTVAQPDRDWPGRILTLRL</sequence>
<dbReference type="InterPro" id="IPR000182">
    <property type="entry name" value="GNAT_dom"/>
</dbReference>
<protein>
    <submittedName>
        <fullName evidence="2">GCN5 family N-acetyltransferase</fullName>
    </submittedName>
</protein>
<dbReference type="GO" id="GO:0016747">
    <property type="term" value="F:acyltransferase activity, transferring groups other than amino-acyl groups"/>
    <property type="evidence" value="ECO:0007669"/>
    <property type="project" value="InterPro"/>
</dbReference>
<dbReference type="PROSITE" id="PS51186">
    <property type="entry name" value="GNAT"/>
    <property type="match status" value="1"/>
</dbReference>
<evidence type="ECO:0000313" key="2">
    <source>
        <dbReference type="EMBL" id="GIF90188.1"/>
    </source>
</evidence>
<reference evidence="2 3" key="1">
    <citation type="submission" date="2021-01" db="EMBL/GenBank/DDBJ databases">
        <title>Whole genome shotgun sequence of Catellatospora chokoriensis NBRC 107358.</title>
        <authorList>
            <person name="Komaki H."/>
            <person name="Tamura T."/>
        </authorList>
    </citation>
    <scope>NUCLEOTIDE SEQUENCE [LARGE SCALE GENOMIC DNA]</scope>
    <source>
        <strain evidence="2 3">NBRC 107358</strain>
    </source>
</reference>
<evidence type="ECO:0000313" key="3">
    <source>
        <dbReference type="Proteomes" id="UP000619293"/>
    </source>
</evidence>
<feature type="domain" description="N-acetyltransferase" evidence="1">
    <location>
        <begin position="7"/>
        <end position="175"/>
    </location>
</feature>
<dbReference type="Gene3D" id="3.40.630.30">
    <property type="match status" value="1"/>
</dbReference>
<name>A0A8J3K021_9ACTN</name>